<dbReference type="Proteomes" id="UP000073492">
    <property type="component" value="Unassembled WGS sequence"/>
</dbReference>
<keyword evidence="2" id="KW-1185">Reference proteome</keyword>
<comment type="caution">
    <text evidence="1">The sequence shown here is derived from an EMBL/GenBank/DDBJ whole genome shotgun (WGS) entry which is preliminary data.</text>
</comment>
<dbReference type="EMBL" id="LFZO01000970">
    <property type="protein sequence ID" value="KXS94518.1"/>
    <property type="molecule type" value="Genomic_DNA"/>
</dbReference>
<accession>A0A139GWJ6</accession>
<sequence length="99" mass="10484">MQGLEVDHAGPWSLHIVTSPLQANGWNLSSSCIAQHLSPGSASAIAISVNPGGHIAMAHPTAVPHRRYGDILEASVNPHRSALSLMILRRTEYARASLG</sequence>
<proteinExistence type="predicted"/>
<gene>
    <name evidence="1" type="ORF">AC579_2838</name>
</gene>
<dbReference type="AlphaFoldDB" id="A0A139GWJ6"/>
<evidence type="ECO:0000313" key="1">
    <source>
        <dbReference type="EMBL" id="KXS94518.1"/>
    </source>
</evidence>
<name>A0A139GWJ6_9PEZI</name>
<protein>
    <submittedName>
        <fullName evidence="1">Uncharacterized protein</fullName>
    </submittedName>
</protein>
<reference evidence="1 2" key="1">
    <citation type="submission" date="2015-07" db="EMBL/GenBank/DDBJ databases">
        <title>Comparative genomics of the Sigatoka disease complex on banana suggests a link between parallel evolutionary changes in Pseudocercospora fijiensis and Pseudocercospora eumusae and increased virulence on the banana host.</title>
        <authorList>
            <person name="Chang T.-C."/>
            <person name="Salvucci A."/>
            <person name="Crous P.W."/>
            <person name="Stergiopoulos I."/>
        </authorList>
    </citation>
    <scope>NUCLEOTIDE SEQUENCE [LARGE SCALE GENOMIC DNA]</scope>
    <source>
        <strain evidence="1 2">CBS 116634</strain>
    </source>
</reference>
<organism evidence="1 2">
    <name type="scientific">Pseudocercospora musae</name>
    <dbReference type="NCBI Taxonomy" id="113226"/>
    <lineage>
        <taxon>Eukaryota</taxon>
        <taxon>Fungi</taxon>
        <taxon>Dikarya</taxon>
        <taxon>Ascomycota</taxon>
        <taxon>Pezizomycotina</taxon>
        <taxon>Dothideomycetes</taxon>
        <taxon>Dothideomycetidae</taxon>
        <taxon>Mycosphaerellales</taxon>
        <taxon>Mycosphaerellaceae</taxon>
        <taxon>Pseudocercospora</taxon>
    </lineage>
</organism>
<evidence type="ECO:0000313" key="2">
    <source>
        <dbReference type="Proteomes" id="UP000073492"/>
    </source>
</evidence>